<dbReference type="SUPFAM" id="SSF52540">
    <property type="entry name" value="P-loop containing nucleoside triphosphate hydrolases"/>
    <property type="match status" value="1"/>
</dbReference>
<dbReference type="AlphaFoldDB" id="A0A4P2PVK4"/>
<dbReference type="RefSeq" id="WP_129346147.1">
    <property type="nucleotide sequence ID" value="NZ_CP012670.1"/>
</dbReference>
<dbReference type="Proteomes" id="UP000295781">
    <property type="component" value="Chromosome"/>
</dbReference>
<dbReference type="Pfam" id="PF13289">
    <property type="entry name" value="SIR2_2"/>
    <property type="match status" value="1"/>
</dbReference>
<evidence type="ECO:0000256" key="1">
    <source>
        <dbReference type="SAM" id="MobiDB-lite"/>
    </source>
</evidence>
<protein>
    <submittedName>
        <fullName evidence="2">Uncharacterized protein</fullName>
    </submittedName>
</protein>
<evidence type="ECO:0000313" key="2">
    <source>
        <dbReference type="EMBL" id="AUX20754.1"/>
    </source>
</evidence>
<dbReference type="Pfam" id="PF14516">
    <property type="entry name" value="AAA_35"/>
    <property type="match status" value="1"/>
</dbReference>
<reference evidence="2 3" key="1">
    <citation type="submission" date="2015-09" db="EMBL/GenBank/DDBJ databases">
        <title>Sorangium comparison.</title>
        <authorList>
            <person name="Zaburannyi N."/>
            <person name="Bunk B."/>
            <person name="Overmann J."/>
            <person name="Mueller R."/>
        </authorList>
    </citation>
    <scope>NUCLEOTIDE SEQUENCE [LARGE SCALE GENOMIC DNA]</scope>
    <source>
        <strain evidence="2 3">So ceGT47</strain>
    </source>
</reference>
<proteinExistence type="predicted"/>
<feature type="region of interest" description="Disordered" evidence="1">
    <location>
        <begin position="296"/>
        <end position="320"/>
    </location>
</feature>
<dbReference type="EMBL" id="CP012670">
    <property type="protein sequence ID" value="AUX20754.1"/>
    <property type="molecule type" value="Genomic_DNA"/>
</dbReference>
<dbReference type="OrthoDB" id="5480778at2"/>
<gene>
    <name evidence="2" type="ORF">SOCEGT47_012280</name>
</gene>
<dbReference type="InterPro" id="IPR027417">
    <property type="entry name" value="P-loop_NTPase"/>
</dbReference>
<dbReference type="SUPFAM" id="SSF52467">
    <property type="entry name" value="DHS-like NAD/FAD-binding domain"/>
    <property type="match status" value="1"/>
</dbReference>
<dbReference type="Gene3D" id="3.40.50.300">
    <property type="entry name" value="P-loop containing nucleotide triphosphate hydrolases"/>
    <property type="match status" value="1"/>
</dbReference>
<feature type="compositionally biased region" description="Pro residues" evidence="1">
    <location>
        <begin position="304"/>
        <end position="318"/>
    </location>
</feature>
<name>A0A4P2PVK4_SORCE</name>
<organism evidence="2 3">
    <name type="scientific">Sorangium cellulosum</name>
    <name type="common">Polyangium cellulosum</name>
    <dbReference type="NCBI Taxonomy" id="56"/>
    <lineage>
        <taxon>Bacteria</taxon>
        <taxon>Pseudomonadati</taxon>
        <taxon>Myxococcota</taxon>
        <taxon>Polyangia</taxon>
        <taxon>Polyangiales</taxon>
        <taxon>Polyangiaceae</taxon>
        <taxon>Sorangium</taxon>
    </lineage>
</organism>
<evidence type="ECO:0000313" key="3">
    <source>
        <dbReference type="Proteomes" id="UP000295781"/>
    </source>
</evidence>
<dbReference type="InterPro" id="IPR029035">
    <property type="entry name" value="DHS-like_NAD/FAD-binding_dom"/>
</dbReference>
<sequence>MDGWLMDDPGNRRALDELVEALRPGAALALVGAGSSARVGYPLWTGLLDRMAARIVEDDPLAQPKIDALAAEADLLWKAEEYRRLLGADRYAELLRALFGPEEAAFDELHRDLVALPFRHVLTTNYDAVLEQAHAAVFHRSRALAVCWSEAANLRDLIQRIGDAQFGRRYVYLHGRFDNPDSIVLTERDYTERYVRASDTWPRLFALLAAQRVVSIGFSLSDLDLMGMFRAVKAHMGPGEPRHFAILPHDAEKETGTSRQRLQGKYGVQPVFYRWSERHEGLHAVVRALRAALGPERPAAPGSSAPPPGRASAPPPAAMAPTAGYDPDCYVKHGDLERRTLAGLSDAGSPVVLLGPARSGKTAVLRHVLDAALRDDAAAGKQSRAVLVELAAFGPEAQDSYEDFLHELASRVVEGVEGDDAWTAEAWARPLTPARRLSWLLKHHVLHRVTGRLILAIESADQLPRFNFWENVLGLLRSWAQESNTPPWDRLRIAIAVSTEPTLLREEIHRSPFFNAALLVRLDDLGDAQVRELQALYRLPWTDEERALLTGLVGGHPYLLRVAMYEAALHGASVRALVEGAASGGGVYADFLGQLRRKLSPELLEAVCGLLADGGAELHPDVEDRLRGAGLLRGGPGAYQIRYPLYEGYLRGVCDRCL</sequence>
<accession>A0A4P2PVK4</accession>